<name>X0XMM1_9ZZZZ</name>
<reference evidence="1" key="1">
    <citation type="journal article" date="2014" name="Front. Microbiol.">
        <title>High frequency of phylogenetically diverse reductive dehalogenase-homologous genes in deep subseafloor sedimentary metagenomes.</title>
        <authorList>
            <person name="Kawai M."/>
            <person name="Futagami T."/>
            <person name="Toyoda A."/>
            <person name="Takaki Y."/>
            <person name="Nishi S."/>
            <person name="Hori S."/>
            <person name="Arai W."/>
            <person name="Tsubouchi T."/>
            <person name="Morono Y."/>
            <person name="Uchiyama I."/>
            <person name="Ito T."/>
            <person name="Fujiyama A."/>
            <person name="Inagaki F."/>
            <person name="Takami H."/>
        </authorList>
    </citation>
    <scope>NUCLEOTIDE SEQUENCE</scope>
    <source>
        <strain evidence="1">Expedition CK06-06</strain>
    </source>
</reference>
<feature type="non-terminal residue" evidence="1">
    <location>
        <position position="52"/>
    </location>
</feature>
<sequence length="52" mass="6337">QQNRFTFQRLKSQKLRGYFNSKLPKGYFVSRTQPLDEPSWKRVFAGRMLFRP</sequence>
<dbReference type="EMBL" id="BARS01059344">
    <property type="protein sequence ID" value="GAG44424.1"/>
    <property type="molecule type" value="Genomic_DNA"/>
</dbReference>
<organism evidence="1">
    <name type="scientific">marine sediment metagenome</name>
    <dbReference type="NCBI Taxonomy" id="412755"/>
    <lineage>
        <taxon>unclassified sequences</taxon>
        <taxon>metagenomes</taxon>
        <taxon>ecological metagenomes</taxon>
    </lineage>
</organism>
<protein>
    <submittedName>
        <fullName evidence="1">Uncharacterized protein</fullName>
    </submittedName>
</protein>
<evidence type="ECO:0000313" key="1">
    <source>
        <dbReference type="EMBL" id="GAG44424.1"/>
    </source>
</evidence>
<comment type="caution">
    <text evidence="1">The sequence shown here is derived from an EMBL/GenBank/DDBJ whole genome shotgun (WGS) entry which is preliminary data.</text>
</comment>
<feature type="non-terminal residue" evidence="1">
    <location>
        <position position="1"/>
    </location>
</feature>
<dbReference type="AlphaFoldDB" id="X0XMM1"/>
<accession>X0XMM1</accession>
<proteinExistence type="predicted"/>
<gene>
    <name evidence="1" type="ORF">S01H1_86015</name>
</gene>